<dbReference type="Gene3D" id="3.30.1360.170">
    <property type="match status" value="1"/>
</dbReference>
<dbReference type="PROSITE" id="PS51331">
    <property type="entry name" value="THYX"/>
    <property type="match status" value="1"/>
</dbReference>
<dbReference type="SUPFAM" id="SSF69796">
    <property type="entry name" value="Thymidylate synthase-complementing protein Thy1"/>
    <property type="match status" value="1"/>
</dbReference>
<dbReference type="InterPro" id="IPR003669">
    <property type="entry name" value="Thymidylate_synthase_ThyX"/>
</dbReference>
<evidence type="ECO:0000313" key="1">
    <source>
        <dbReference type="EMBL" id="AOO13758.1"/>
    </source>
</evidence>
<dbReference type="PANTHER" id="PTHR34934">
    <property type="entry name" value="FLAVIN-DEPENDENT THYMIDYLATE SYNTHASE"/>
    <property type="match status" value="1"/>
</dbReference>
<dbReference type="NCBIfam" id="TIGR02170">
    <property type="entry name" value="thyX"/>
    <property type="match status" value="1"/>
</dbReference>
<dbReference type="GO" id="GO:0004799">
    <property type="term" value="F:thymidylate synthase activity"/>
    <property type="evidence" value="ECO:0007669"/>
    <property type="project" value="TreeGrafter"/>
</dbReference>
<dbReference type="GO" id="GO:0006231">
    <property type="term" value="P:dTMP biosynthetic process"/>
    <property type="evidence" value="ECO:0007669"/>
    <property type="project" value="InterPro"/>
</dbReference>
<accession>A0A1D7SJ85</accession>
<protein>
    <submittedName>
        <fullName evidence="1">Thymidylate synthase</fullName>
    </submittedName>
</protein>
<organism evidence="1">
    <name type="scientific">Cyanophage S-RIM14</name>
    <dbReference type="NCBI Taxonomy" id="1278423"/>
    <lineage>
        <taxon>Viruses</taxon>
        <taxon>Duplodnaviria</taxon>
        <taxon>Heunggongvirae</taxon>
        <taxon>Uroviricota</taxon>
        <taxon>Caudoviricetes</taxon>
        <taxon>Pantevenvirales</taxon>
        <taxon>Kyanoviridae</taxon>
        <taxon>Ahtivirus</taxon>
        <taxon>Ahtivirus sagseatwo</taxon>
    </lineage>
</organism>
<dbReference type="GO" id="GO:0050660">
    <property type="term" value="F:flavin adenine dinucleotide binding"/>
    <property type="evidence" value="ECO:0007669"/>
    <property type="project" value="InterPro"/>
</dbReference>
<dbReference type="CDD" id="cd20175">
    <property type="entry name" value="ThyX"/>
    <property type="match status" value="1"/>
</dbReference>
<sequence length="233" mass="26550">MNSVKLVTVTPDAEKIMGYVARVSNPKNQTNPNVAGLLSYCIKHGHWSVFEQATMTLEIETTRGIAAQILRHRSFTYQEFSQRYADSSMLAETIPLPELRRQDTKNRQNSIDDVNPFIRQKYEILMQHHFKEAMSLYQDMLDSGIAKECARFVLPLAVPTKIYMTGSVRSWIHYIDLRSSNGTQKEHMDIALGAKRIFTCTFPTVAAALDWSCPNDDCKCDEIESVQPAIRID</sequence>
<name>A0A1D7SJ85_9CAUD</name>
<proteinExistence type="inferred from homology"/>
<dbReference type="GO" id="GO:0050797">
    <property type="term" value="F:thymidylate synthase (FAD) activity"/>
    <property type="evidence" value="ECO:0007669"/>
    <property type="project" value="InterPro"/>
</dbReference>
<dbReference type="Proteomes" id="UP000223981">
    <property type="component" value="Segment"/>
</dbReference>
<dbReference type="Gene3D" id="1.20.5.3070">
    <property type="match status" value="1"/>
</dbReference>
<dbReference type="InterPro" id="IPR036098">
    <property type="entry name" value="Thymidylate_synthase_ThyX_sf"/>
</dbReference>
<dbReference type="EMBL" id="KX349300">
    <property type="protein sequence ID" value="AOO13758.1"/>
    <property type="molecule type" value="Genomic_DNA"/>
</dbReference>
<gene>
    <name evidence="1" type="ORF">Np111211_213</name>
</gene>
<dbReference type="GO" id="GO:0070402">
    <property type="term" value="F:NADPH binding"/>
    <property type="evidence" value="ECO:0007669"/>
    <property type="project" value="TreeGrafter"/>
</dbReference>
<reference evidence="1" key="1">
    <citation type="journal article" date="2016" name="Environ. Microbiol.">
        <title>Genomic diversification of marine cyanophages into stable ecotypes.</title>
        <authorList>
            <person name="Marston M.F."/>
            <person name="Martiny J.B."/>
        </authorList>
    </citation>
    <scope>NUCLEOTIDE SEQUENCE</scope>
    <source>
        <strain evidence="1">Np_11_1211</strain>
    </source>
</reference>
<dbReference type="PANTHER" id="PTHR34934:SF1">
    <property type="entry name" value="FLAVIN-DEPENDENT THYMIDYLATE SYNTHASE"/>
    <property type="match status" value="1"/>
</dbReference>
<dbReference type="Pfam" id="PF02511">
    <property type="entry name" value="Thy1"/>
    <property type="match status" value="1"/>
</dbReference>
<dbReference type="HAMAP" id="MF_01408">
    <property type="entry name" value="ThyX"/>
    <property type="match status" value="1"/>
</dbReference>